<dbReference type="GO" id="GO:0051382">
    <property type="term" value="P:kinetochore assembly"/>
    <property type="evidence" value="ECO:0007669"/>
    <property type="project" value="InterPro"/>
</dbReference>
<feature type="domain" description="Centrosomin N-terminal motif 1" evidence="11">
    <location>
        <begin position="109"/>
        <end position="181"/>
    </location>
</feature>
<evidence type="ECO:0000256" key="4">
    <source>
        <dbReference type="ARBA" id="ARBA00022490"/>
    </source>
</evidence>
<evidence type="ECO:0000259" key="12">
    <source>
        <dbReference type="Pfam" id="PF11699"/>
    </source>
</evidence>
<evidence type="ECO:0000256" key="8">
    <source>
        <dbReference type="ARBA" id="ARBA00075033"/>
    </source>
</evidence>
<reference evidence="13" key="1">
    <citation type="submission" date="2023-11" db="EMBL/GenBank/DDBJ databases">
        <authorList>
            <person name="De Vega J J."/>
            <person name="De Vega J J."/>
        </authorList>
    </citation>
    <scope>NUCLEOTIDE SEQUENCE</scope>
</reference>
<feature type="compositionally biased region" description="Acidic residues" evidence="10">
    <location>
        <begin position="1109"/>
        <end position="1119"/>
    </location>
</feature>
<dbReference type="Pfam" id="PF07989">
    <property type="entry name" value="Cnn_1N"/>
    <property type="match status" value="1"/>
</dbReference>
<feature type="compositionally biased region" description="Basic and acidic residues" evidence="10">
    <location>
        <begin position="193"/>
        <end position="203"/>
    </location>
</feature>
<feature type="compositionally biased region" description="Polar residues" evidence="10">
    <location>
        <begin position="1258"/>
        <end position="1272"/>
    </location>
</feature>
<evidence type="ECO:0000256" key="7">
    <source>
        <dbReference type="ARBA" id="ARBA00057947"/>
    </source>
</evidence>
<evidence type="ECO:0000256" key="9">
    <source>
        <dbReference type="SAM" id="Coils"/>
    </source>
</evidence>
<organism evidence="13 14">
    <name type="scientific">Mycena citricolor</name>
    <dbReference type="NCBI Taxonomy" id="2018698"/>
    <lineage>
        <taxon>Eukaryota</taxon>
        <taxon>Fungi</taxon>
        <taxon>Dikarya</taxon>
        <taxon>Basidiomycota</taxon>
        <taxon>Agaricomycotina</taxon>
        <taxon>Agaricomycetes</taxon>
        <taxon>Agaricomycetidae</taxon>
        <taxon>Agaricales</taxon>
        <taxon>Marasmiineae</taxon>
        <taxon>Mycenaceae</taxon>
        <taxon>Mycena</taxon>
    </lineage>
</organism>
<dbReference type="InterPro" id="IPR012943">
    <property type="entry name" value="Cnn_1N"/>
</dbReference>
<feature type="compositionally biased region" description="Low complexity" evidence="10">
    <location>
        <begin position="34"/>
        <end position="49"/>
    </location>
</feature>
<keyword evidence="4" id="KW-0963">Cytoplasm</keyword>
<evidence type="ECO:0000256" key="5">
    <source>
        <dbReference type="ARBA" id="ARBA00023125"/>
    </source>
</evidence>
<feature type="compositionally biased region" description="Pro residues" evidence="10">
    <location>
        <begin position="1153"/>
        <end position="1164"/>
    </location>
</feature>
<dbReference type="FunFam" id="2.60.120.10:FF:000033">
    <property type="entry name" value="Centromere protein C 1"/>
    <property type="match status" value="1"/>
</dbReference>
<dbReference type="GO" id="GO:0019237">
    <property type="term" value="F:centromeric DNA binding"/>
    <property type="evidence" value="ECO:0007669"/>
    <property type="project" value="InterPro"/>
</dbReference>
<name>A0AAD2HG69_9AGAR</name>
<evidence type="ECO:0000256" key="1">
    <source>
        <dbReference type="ARBA" id="ARBA00004123"/>
    </source>
</evidence>
<dbReference type="GO" id="GO:0005815">
    <property type="term" value="C:microtubule organizing center"/>
    <property type="evidence" value="ECO:0007669"/>
    <property type="project" value="InterPro"/>
</dbReference>
<feature type="region of interest" description="Disordered" evidence="10">
    <location>
        <begin position="1591"/>
        <end position="1639"/>
    </location>
</feature>
<dbReference type="EMBL" id="CAVNYO010000401">
    <property type="protein sequence ID" value="CAK5274264.1"/>
    <property type="molecule type" value="Genomic_DNA"/>
</dbReference>
<gene>
    <name evidence="13" type="ORF">MYCIT1_LOCUS21347</name>
</gene>
<dbReference type="SUPFAM" id="SSF51182">
    <property type="entry name" value="RmlC-like cupins"/>
    <property type="match status" value="1"/>
</dbReference>
<sequence length="1639" mass="184910">MADASSLSIGTHPEISLGSFDDDPLQRTPAKVRVLSASSGTSVPSSAPLDTPSPPGFSRRATVTVADRPGYFDNADEDEGADYGVGTPVATRPKRSARPSAAASKGALTLRDQEKHIDNLKKENFNIKLRVHFLEERLAQLAPDQIDAALKQNISLKIEVQQRGMELKKLKKLVLELERELQRAGPKTRNHHRERELEDKLEERERELRELRRRAANDASDPLLAERNAELEEQLDNMRGLLEDNMDELERLRDIVERQNNQSEEDHVAALEATVAELRDQLSDRHNENEDLADSLEQLRLENAEIQQQLQRTEAHERSASRAMILEEREEREAVEDELNSARDKIAAVLIELQQKEDELELKTTEIDELVAEHDRVVAVVEDEWRGEVEEARNQVEELRDVLAERDAEAKDLRLNIAELEANTNDLHTKFEAALAHLEQEADDRDTEIEKLSLQVENKDAEIERYADQLDSKDAEIDRLGEQIFVLEDETDRLKEAVDDDGAEREGLEGLVAALKEKMTGLKTELADMTAAFEESNEVILGHRARQEELATHVEDLVSQLQVCKSTLDSTNREHANDLREIKRKLDAKESALQSALDDLGRTQGLLSAHEADLAAVQTAMQSLEVDSRRAGETASTARFSLELELDRVRRDLERVEAELLRSRADLANKDARGRAGEETVDSLHAELLSLKAELSAQTQARLNVSERLDAVQLLLRTSEADSIGHKKRVAELEGRLSKEQRALLSTEGQYRDQLTERNTLLLTIYQYLDRILGVEKTPKKGSQAETKPFTNFGVFHDNLISRLKTLSGIQSQFDKRVKDAEGRFGEKLKEMNKQLDMRWKQIDKFEAGVKGYAEAKAGWRKKMSVKEGEVDALRATNVDLSNQLSRKQSSSDPMEVRSLSTRAANAERRLNNAQNQLLATEEKVALMTQRSATADSKWEARVKEYELRLKAAEERVKRERQGGKERVAELESNIKILQRQLDLALKRSHQLNEVVDAAQLPASGSANSLLVPTLKRSNFDSTHMPPGGRKSSIGLVRRSAAQKSHLPYRGDDPNVGRKTGVSIQPIQQDSDGFEPFDQLIGQADGLQLSQKHQKRKKNITNEKRIESSEEQEEQEEGYGEMSMDVDSAFLFFAKQIRLTSSAGPVQSYSNVRPPPSPRTPRPRPVARTSHVDFDRVPSPKYRSVRKSLPLSSHLRAQELFDLDEEEEDRATGAGYSPREVSFTEMDSRNDLDEDEDPTPKKKQLSNKLKDKIRQSVARISSPANQSHNPSPNKGKRKAVEDVSPSHSKRREFLQELYETEREMTQYEPHTIQSDRDLPPSDPIQAEVAEEPAPSPKFKSSNKKMTLKPSTSLKENREVRTKRSPPLGSVRRSSRVPYPPLEWWRNEKVEYGGRDPKAGPILVPRIKSIIRIPREPVVPLGTKRRVRRRSTPGPDKPVKIVEKIVEKVIEIEIEKLDPEAGWDDETDPFATVVDFPGPGEIRRQVAFTAKMFNPQNAANNDWSFQQIFLDGEFMAAGQMIIPSKSRKPSKPTKDNTFIFYVVEGAVKLRVNQTNLLVATGGIFMVPRGNTYYIENVGNRAAKLFFTQARKPKEADEGLPERSSSHVAPVGRAVSVAGGNPSYRRDPNVPYLQRGRSAHV</sequence>
<evidence type="ECO:0000256" key="3">
    <source>
        <dbReference type="ARBA" id="ARBA00010291"/>
    </source>
</evidence>
<dbReference type="GO" id="GO:0005737">
    <property type="term" value="C:cytoplasm"/>
    <property type="evidence" value="ECO:0007669"/>
    <property type="project" value="UniProtKB-SubCell"/>
</dbReference>
<keyword evidence="14" id="KW-1185">Reference proteome</keyword>
<feature type="domain" description="Mif2/CENP-C cupin" evidence="12">
    <location>
        <begin position="1506"/>
        <end position="1587"/>
    </location>
</feature>
<comment type="caution">
    <text evidence="13">The sequence shown here is derived from an EMBL/GenBank/DDBJ whole genome shotgun (WGS) entry which is preliminary data.</text>
</comment>
<evidence type="ECO:0000313" key="14">
    <source>
        <dbReference type="Proteomes" id="UP001295794"/>
    </source>
</evidence>
<dbReference type="PANTHER" id="PTHR16684:SF11">
    <property type="entry name" value="CENTROMERE PROTEIN C"/>
    <property type="match status" value="1"/>
</dbReference>
<dbReference type="CDD" id="cd06993">
    <property type="entry name" value="cupin_CENP-C_C"/>
    <property type="match status" value="1"/>
</dbReference>
<keyword evidence="9" id="KW-0175">Coiled coil</keyword>
<feature type="region of interest" description="Disordered" evidence="10">
    <location>
        <begin position="1085"/>
        <end position="1121"/>
    </location>
</feature>
<evidence type="ECO:0000313" key="13">
    <source>
        <dbReference type="EMBL" id="CAK5274264.1"/>
    </source>
</evidence>
<dbReference type="Gene3D" id="2.60.120.10">
    <property type="entry name" value="Jelly Rolls"/>
    <property type="match status" value="1"/>
</dbReference>
<feature type="coiled-coil region" evidence="9">
    <location>
        <begin position="572"/>
        <end position="673"/>
    </location>
</feature>
<keyword evidence="5" id="KW-0238">DNA-binding</keyword>
<dbReference type="InterPro" id="IPR028386">
    <property type="entry name" value="CENP-C/Mif2/cnp3"/>
</dbReference>
<comment type="subcellular location">
    <subcellularLocation>
        <location evidence="2">Cytoplasm</location>
    </subcellularLocation>
    <subcellularLocation>
        <location evidence="1">Nucleus</location>
    </subcellularLocation>
</comment>
<dbReference type="Proteomes" id="UP001295794">
    <property type="component" value="Unassembled WGS sequence"/>
</dbReference>
<dbReference type="Gene3D" id="1.10.287.1490">
    <property type="match status" value="2"/>
</dbReference>
<dbReference type="GO" id="GO:0051315">
    <property type="term" value="P:attachment of mitotic spindle microtubules to kinetochore"/>
    <property type="evidence" value="ECO:0007669"/>
    <property type="project" value="TreeGrafter"/>
</dbReference>
<evidence type="ECO:0000256" key="2">
    <source>
        <dbReference type="ARBA" id="ARBA00004496"/>
    </source>
</evidence>
<evidence type="ECO:0000259" key="11">
    <source>
        <dbReference type="Pfam" id="PF07989"/>
    </source>
</evidence>
<feature type="coiled-coil region" evidence="9">
    <location>
        <begin position="897"/>
        <end position="988"/>
    </location>
</feature>
<feature type="region of interest" description="Disordered" evidence="10">
    <location>
        <begin position="183"/>
        <end position="203"/>
    </location>
</feature>
<comment type="similarity">
    <text evidence="3">Belongs to the CENP-C/MIF2 family.</text>
</comment>
<dbReference type="GO" id="GO:0051455">
    <property type="term" value="P:spindle attachment to meiosis I kinetochore"/>
    <property type="evidence" value="ECO:0007669"/>
    <property type="project" value="TreeGrafter"/>
</dbReference>
<protein>
    <recommendedName>
        <fullName evidence="8">CENP-C homolog</fullName>
    </recommendedName>
</protein>
<dbReference type="InterPro" id="IPR011051">
    <property type="entry name" value="RmlC_Cupin_sf"/>
</dbReference>
<feature type="compositionally biased region" description="Basic and acidic residues" evidence="10">
    <location>
        <begin position="1291"/>
        <end position="1305"/>
    </location>
</feature>
<proteinExistence type="inferred from homology"/>
<evidence type="ECO:0000256" key="6">
    <source>
        <dbReference type="ARBA" id="ARBA00023242"/>
    </source>
</evidence>
<feature type="region of interest" description="Disordered" evidence="10">
    <location>
        <begin position="1144"/>
        <end position="1373"/>
    </location>
</feature>
<feature type="region of interest" description="Disordered" evidence="10">
    <location>
        <begin position="1018"/>
        <end position="1061"/>
    </location>
</feature>
<accession>A0AAD2HG69</accession>
<dbReference type="InterPro" id="IPR025974">
    <property type="entry name" value="Mif2/CENP-C_cupin"/>
</dbReference>
<dbReference type="InterPro" id="IPR014710">
    <property type="entry name" value="RmlC-like_jellyroll"/>
</dbReference>
<feature type="compositionally biased region" description="Basic and acidic residues" evidence="10">
    <location>
        <begin position="1591"/>
        <end position="1603"/>
    </location>
</feature>
<dbReference type="GO" id="GO:0000776">
    <property type="term" value="C:kinetochore"/>
    <property type="evidence" value="ECO:0007669"/>
    <property type="project" value="InterPro"/>
</dbReference>
<evidence type="ECO:0000256" key="10">
    <source>
        <dbReference type="SAM" id="MobiDB-lite"/>
    </source>
</evidence>
<comment type="function">
    <text evidence="7">Component of the kinetochore, a multiprotein complex that assembles on centromeric DNA and attaches chromosomes to spindle microtubules, mediating chromosome segregation and sister chromatid segregation during meiosis and mitosis. Component of the inner kinetochore constitutive centromere-associated network (CCAN), which serves as a structural platform for outer kinetochore assembly.</text>
</comment>
<feature type="region of interest" description="Disordered" evidence="10">
    <location>
        <begin position="1"/>
        <end position="107"/>
    </location>
</feature>
<dbReference type="PANTHER" id="PTHR16684">
    <property type="entry name" value="CENTROMERE PROTEIN C"/>
    <property type="match status" value="1"/>
</dbReference>
<keyword evidence="6" id="KW-0539">Nucleus</keyword>
<dbReference type="Pfam" id="PF11699">
    <property type="entry name" value="CENP-C_C"/>
    <property type="match status" value="1"/>
</dbReference>
<dbReference type="GO" id="GO:0005634">
    <property type="term" value="C:nucleus"/>
    <property type="evidence" value="ECO:0007669"/>
    <property type="project" value="UniProtKB-SubCell"/>
</dbReference>